<accession>A0A7D9IIJ6</accession>
<protein>
    <submittedName>
        <fullName evidence="2">Uncharacterized protein</fullName>
    </submittedName>
</protein>
<reference evidence="2" key="1">
    <citation type="submission" date="2020-04" db="EMBL/GenBank/DDBJ databases">
        <authorList>
            <person name="Alioto T."/>
            <person name="Alioto T."/>
            <person name="Gomez Garrido J."/>
        </authorList>
    </citation>
    <scope>NUCLEOTIDE SEQUENCE</scope>
    <source>
        <strain evidence="2">A484AB</strain>
    </source>
</reference>
<sequence length="75" mass="8778">MRQCYCDVRKRVELRKYSNVFKPVNEQSSEEKPTTVDDVHENGLGDDMQPTSRRSTRNQRPVNRFGHSIPSRLIS</sequence>
<feature type="region of interest" description="Disordered" evidence="1">
    <location>
        <begin position="23"/>
        <end position="75"/>
    </location>
</feature>
<dbReference type="Proteomes" id="UP001152795">
    <property type="component" value="Unassembled WGS sequence"/>
</dbReference>
<name>A0A7D9IIJ6_PARCT</name>
<keyword evidence="3" id="KW-1185">Reference proteome</keyword>
<evidence type="ECO:0000256" key="1">
    <source>
        <dbReference type="SAM" id="MobiDB-lite"/>
    </source>
</evidence>
<evidence type="ECO:0000313" key="2">
    <source>
        <dbReference type="EMBL" id="CAB4009632.1"/>
    </source>
</evidence>
<comment type="caution">
    <text evidence="2">The sequence shown here is derived from an EMBL/GenBank/DDBJ whole genome shotgun (WGS) entry which is preliminary data.</text>
</comment>
<dbReference type="EMBL" id="CACRXK020006520">
    <property type="protein sequence ID" value="CAB4009632.1"/>
    <property type="molecule type" value="Genomic_DNA"/>
</dbReference>
<evidence type="ECO:0000313" key="3">
    <source>
        <dbReference type="Proteomes" id="UP001152795"/>
    </source>
</evidence>
<dbReference type="AlphaFoldDB" id="A0A7D9IIJ6"/>
<organism evidence="2 3">
    <name type="scientific">Paramuricea clavata</name>
    <name type="common">Red gorgonian</name>
    <name type="synonym">Violescent sea-whip</name>
    <dbReference type="NCBI Taxonomy" id="317549"/>
    <lineage>
        <taxon>Eukaryota</taxon>
        <taxon>Metazoa</taxon>
        <taxon>Cnidaria</taxon>
        <taxon>Anthozoa</taxon>
        <taxon>Octocorallia</taxon>
        <taxon>Malacalcyonacea</taxon>
        <taxon>Plexauridae</taxon>
        <taxon>Paramuricea</taxon>
    </lineage>
</organism>
<proteinExistence type="predicted"/>
<gene>
    <name evidence="2" type="ORF">PACLA_8A002631</name>
</gene>
<feature type="compositionally biased region" description="Polar residues" evidence="1">
    <location>
        <begin position="49"/>
        <end position="61"/>
    </location>
</feature>
<feature type="compositionally biased region" description="Basic and acidic residues" evidence="1">
    <location>
        <begin position="29"/>
        <end position="43"/>
    </location>
</feature>